<evidence type="ECO:0000256" key="1">
    <source>
        <dbReference type="ARBA" id="ARBA00004651"/>
    </source>
</evidence>
<evidence type="ECO:0000256" key="6">
    <source>
        <dbReference type="ARBA" id="ARBA00023136"/>
    </source>
</evidence>
<evidence type="ECO:0000256" key="4">
    <source>
        <dbReference type="ARBA" id="ARBA00022692"/>
    </source>
</evidence>
<dbReference type="InterPro" id="IPR003004">
    <property type="entry name" value="GspF/PilC"/>
</dbReference>
<dbReference type="GO" id="GO:0015628">
    <property type="term" value="P:protein secretion by the type II secretion system"/>
    <property type="evidence" value="ECO:0007669"/>
    <property type="project" value="TreeGrafter"/>
</dbReference>
<evidence type="ECO:0000256" key="5">
    <source>
        <dbReference type="ARBA" id="ARBA00022989"/>
    </source>
</evidence>
<gene>
    <name evidence="9" type="ORF">JCM17846_21730</name>
</gene>
<comment type="caution">
    <text evidence="9">The sequence shown here is derived from an EMBL/GenBank/DDBJ whole genome shotgun (WGS) entry which is preliminary data.</text>
</comment>
<keyword evidence="5 7" id="KW-1133">Transmembrane helix</keyword>
<keyword evidence="3" id="KW-1003">Cell membrane</keyword>
<organism evidence="9 10">
    <name type="scientific">Iodidimonas nitroreducens</name>
    <dbReference type="NCBI Taxonomy" id="1236968"/>
    <lineage>
        <taxon>Bacteria</taxon>
        <taxon>Pseudomonadati</taxon>
        <taxon>Pseudomonadota</taxon>
        <taxon>Alphaproteobacteria</taxon>
        <taxon>Iodidimonadales</taxon>
        <taxon>Iodidimonadaceae</taxon>
        <taxon>Iodidimonas</taxon>
    </lineage>
</organism>
<feature type="transmembrane region" description="Helical" evidence="7">
    <location>
        <begin position="179"/>
        <end position="203"/>
    </location>
</feature>
<evidence type="ECO:0000256" key="7">
    <source>
        <dbReference type="SAM" id="Phobius"/>
    </source>
</evidence>
<protein>
    <recommendedName>
        <fullName evidence="8">Type II secretion system protein GspF domain-containing protein</fullName>
    </recommendedName>
</protein>
<dbReference type="Gene3D" id="1.20.81.30">
    <property type="entry name" value="Type II secretion system (T2SS), domain F"/>
    <property type="match status" value="1"/>
</dbReference>
<name>A0A5A7N836_9PROT</name>
<feature type="transmembrane region" description="Helical" evidence="7">
    <location>
        <begin position="27"/>
        <end position="45"/>
    </location>
</feature>
<dbReference type="RefSeq" id="WP_150007146.1">
    <property type="nucleotide sequence ID" value="NZ_BKCN01000010.1"/>
</dbReference>
<dbReference type="PANTHER" id="PTHR30012:SF0">
    <property type="entry name" value="TYPE II SECRETION SYSTEM PROTEIN F-RELATED"/>
    <property type="match status" value="1"/>
</dbReference>
<comment type="subcellular location">
    <subcellularLocation>
        <location evidence="1">Cell membrane</location>
        <topology evidence="1">Multi-pass membrane protein</topology>
    </subcellularLocation>
</comment>
<feature type="domain" description="Type II secretion system protein GspF" evidence="8">
    <location>
        <begin position="76"/>
        <end position="197"/>
    </location>
</feature>
<evidence type="ECO:0000313" key="10">
    <source>
        <dbReference type="Proteomes" id="UP000324996"/>
    </source>
</evidence>
<proteinExistence type="inferred from homology"/>
<dbReference type="Proteomes" id="UP000324996">
    <property type="component" value="Unassembled WGS sequence"/>
</dbReference>
<dbReference type="AlphaFoldDB" id="A0A5A7N836"/>
<evidence type="ECO:0000256" key="2">
    <source>
        <dbReference type="ARBA" id="ARBA00005745"/>
    </source>
</evidence>
<dbReference type="InterPro" id="IPR018076">
    <property type="entry name" value="T2SS_GspF_dom"/>
</dbReference>
<dbReference type="InterPro" id="IPR042094">
    <property type="entry name" value="T2SS_GspF_sf"/>
</dbReference>
<accession>A0A5A7N836</accession>
<evidence type="ECO:0000259" key="8">
    <source>
        <dbReference type="Pfam" id="PF00482"/>
    </source>
</evidence>
<dbReference type="Pfam" id="PF00482">
    <property type="entry name" value="T2SSF"/>
    <property type="match status" value="1"/>
</dbReference>
<evidence type="ECO:0000256" key="3">
    <source>
        <dbReference type="ARBA" id="ARBA00022475"/>
    </source>
</evidence>
<keyword evidence="10" id="KW-1185">Reference proteome</keyword>
<keyword evidence="6 7" id="KW-0472">Membrane</keyword>
<comment type="similarity">
    <text evidence="2">Belongs to the GSP F family.</text>
</comment>
<dbReference type="PANTHER" id="PTHR30012">
    <property type="entry name" value="GENERAL SECRETION PATHWAY PROTEIN"/>
    <property type="match status" value="1"/>
</dbReference>
<dbReference type="EMBL" id="BKCN01000010">
    <property type="protein sequence ID" value="GER04491.1"/>
    <property type="molecule type" value="Genomic_DNA"/>
</dbReference>
<evidence type="ECO:0000313" key="9">
    <source>
        <dbReference type="EMBL" id="GER04491.1"/>
    </source>
</evidence>
<keyword evidence="4 7" id="KW-0812">Transmembrane</keyword>
<dbReference type="GO" id="GO:0005886">
    <property type="term" value="C:plasma membrane"/>
    <property type="evidence" value="ECO:0007669"/>
    <property type="project" value="UniProtKB-SubCell"/>
</dbReference>
<reference evidence="9 10" key="1">
    <citation type="submission" date="2019-09" db="EMBL/GenBank/DDBJ databases">
        <title>NBRP : Genome information of microbial organism related human and environment.</title>
        <authorList>
            <person name="Hattori M."/>
            <person name="Oshima K."/>
            <person name="Inaba H."/>
            <person name="Suda W."/>
            <person name="Sakamoto M."/>
            <person name="Iino T."/>
            <person name="Kitahara M."/>
            <person name="Oshida Y."/>
            <person name="Iida T."/>
            <person name="Kudo T."/>
            <person name="Itoh T."/>
            <person name="Ohkuma M."/>
        </authorList>
    </citation>
    <scope>NUCLEOTIDE SEQUENCE [LARGE SCALE GENOMIC DNA]</scope>
    <source>
        <strain evidence="9 10">Q-1</strain>
    </source>
</reference>
<sequence>MIGDDRDKLPLISKMVLGGSALFRDNTLVLGLSAFALIAAALHIGRSRPARARFFALLDRLPVLGPFLRRAQLANWARTMGVAMRNGAPLLTAFDLAARAVTSPSFSQGLIEARRGVRAGEPLDEALANGVALDPTFTDLLRTGRQAAALDQMLLFMSNILDDDARERAKKITALAEPVAILLISMIVGTLVIGIVLAMTSLYQFEI</sequence>